<name>A0A087MFQ2_9GAMM</name>
<comment type="caution">
    <text evidence="1">The sequence shown here is derived from an EMBL/GenBank/DDBJ whole genome shotgun (WGS) entry which is preliminary data.</text>
</comment>
<dbReference type="AlphaFoldDB" id="A0A087MFQ2"/>
<gene>
    <name evidence="1" type="ORF">N788_08180</name>
</gene>
<evidence type="ECO:0000313" key="2">
    <source>
        <dbReference type="Proteomes" id="UP000029085"/>
    </source>
</evidence>
<protein>
    <submittedName>
        <fullName evidence="1">Uncharacterized protein</fullName>
    </submittedName>
</protein>
<reference evidence="1 2" key="2">
    <citation type="journal article" date="2015" name="Stand. Genomic Sci.">
        <title>High quality draft genomic sequence of Arenimonas donghaensis DSM 18148(T).</title>
        <authorList>
            <person name="Chen F."/>
            <person name="Wang H."/>
            <person name="Cao Y."/>
            <person name="Li X."/>
            <person name="Wang G."/>
        </authorList>
    </citation>
    <scope>NUCLEOTIDE SEQUENCE [LARGE SCALE GENOMIC DNA]</scope>
    <source>
        <strain evidence="1 2">HO3-R19</strain>
    </source>
</reference>
<organism evidence="1 2">
    <name type="scientific">Arenimonas donghaensis DSM 18148 = HO3-R19</name>
    <dbReference type="NCBI Taxonomy" id="1121014"/>
    <lineage>
        <taxon>Bacteria</taxon>
        <taxon>Pseudomonadati</taxon>
        <taxon>Pseudomonadota</taxon>
        <taxon>Gammaproteobacteria</taxon>
        <taxon>Lysobacterales</taxon>
        <taxon>Lysobacteraceae</taxon>
        <taxon>Arenimonas</taxon>
    </lineage>
</organism>
<reference evidence="2" key="1">
    <citation type="submission" date="2013-08" db="EMBL/GenBank/DDBJ databases">
        <title>Genome sequencing of Arenimonas donghaensis.</title>
        <authorList>
            <person name="Chen F."/>
            <person name="Wang G."/>
        </authorList>
    </citation>
    <scope>NUCLEOTIDE SEQUENCE [LARGE SCALE GENOMIC DNA]</scope>
    <source>
        <strain evidence="2">HO3-R19</strain>
    </source>
</reference>
<accession>A0A087MFQ2</accession>
<sequence length="35" mass="3872">MAVAIVQITTFNGAVNEKAVHGDCEWWRFAFGCVT</sequence>
<proteinExistence type="predicted"/>
<keyword evidence="2" id="KW-1185">Reference proteome</keyword>
<dbReference type="EMBL" id="AVCJ01000050">
    <property type="protein sequence ID" value="KFL35705.1"/>
    <property type="molecule type" value="Genomic_DNA"/>
</dbReference>
<dbReference type="Proteomes" id="UP000029085">
    <property type="component" value="Unassembled WGS sequence"/>
</dbReference>
<evidence type="ECO:0000313" key="1">
    <source>
        <dbReference type="EMBL" id="KFL35705.1"/>
    </source>
</evidence>